<name>A0A384JKA1_BOTFB</name>
<evidence type="ECO:0000256" key="6">
    <source>
        <dbReference type="ARBA" id="ARBA00022989"/>
    </source>
</evidence>
<dbReference type="GO" id="GO:0015254">
    <property type="term" value="F:glycerol channel activity"/>
    <property type="evidence" value="ECO:0007669"/>
    <property type="project" value="TreeGrafter"/>
</dbReference>
<dbReference type="AlphaFoldDB" id="A0A384JKA1"/>
<evidence type="ECO:0000313" key="10">
    <source>
        <dbReference type="EMBL" id="ATZ50983.1"/>
    </source>
</evidence>
<gene>
    <name evidence="10" type="ORF">BCIN_06g04400</name>
</gene>
<reference evidence="10 11" key="1">
    <citation type="journal article" date="2011" name="PLoS Genet.">
        <title>Genomic analysis of the necrotrophic fungal pathogens Sclerotinia sclerotiorum and Botrytis cinerea.</title>
        <authorList>
            <person name="Amselem J."/>
            <person name="Cuomo C.A."/>
            <person name="van Kan J.A."/>
            <person name="Viaud M."/>
            <person name="Benito E.P."/>
            <person name="Couloux A."/>
            <person name="Coutinho P.M."/>
            <person name="de Vries R.P."/>
            <person name="Dyer P.S."/>
            <person name="Fillinger S."/>
            <person name="Fournier E."/>
            <person name="Gout L."/>
            <person name="Hahn M."/>
            <person name="Kohn L."/>
            <person name="Lapalu N."/>
            <person name="Plummer K.M."/>
            <person name="Pradier J.M."/>
            <person name="Quevillon E."/>
            <person name="Sharon A."/>
            <person name="Simon A."/>
            <person name="ten Have A."/>
            <person name="Tudzynski B."/>
            <person name="Tudzynski P."/>
            <person name="Wincker P."/>
            <person name="Andrew M."/>
            <person name="Anthouard V."/>
            <person name="Beever R.E."/>
            <person name="Beffa R."/>
            <person name="Benoit I."/>
            <person name="Bouzid O."/>
            <person name="Brault B."/>
            <person name="Chen Z."/>
            <person name="Choquer M."/>
            <person name="Collemare J."/>
            <person name="Cotton P."/>
            <person name="Danchin E.G."/>
            <person name="Da Silva C."/>
            <person name="Gautier A."/>
            <person name="Giraud C."/>
            <person name="Giraud T."/>
            <person name="Gonzalez C."/>
            <person name="Grossetete S."/>
            <person name="Guldener U."/>
            <person name="Henrissat B."/>
            <person name="Howlett B.J."/>
            <person name="Kodira C."/>
            <person name="Kretschmer M."/>
            <person name="Lappartient A."/>
            <person name="Leroch M."/>
            <person name="Levis C."/>
            <person name="Mauceli E."/>
            <person name="Neuveglise C."/>
            <person name="Oeser B."/>
            <person name="Pearson M."/>
            <person name="Poulain J."/>
            <person name="Poussereau N."/>
            <person name="Quesneville H."/>
            <person name="Rascle C."/>
            <person name="Schumacher J."/>
            <person name="Segurens B."/>
            <person name="Sexton A."/>
            <person name="Silva E."/>
            <person name="Sirven C."/>
            <person name="Soanes D.M."/>
            <person name="Talbot N.J."/>
            <person name="Templeton M."/>
            <person name="Yandava C."/>
            <person name="Yarden O."/>
            <person name="Zeng Q."/>
            <person name="Rollins J.A."/>
            <person name="Lebrun M.H."/>
            <person name="Dickman M."/>
        </authorList>
    </citation>
    <scope>NUCLEOTIDE SEQUENCE [LARGE SCALE GENOMIC DNA]</scope>
    <source>
        <strain evidence="10 11">B05.10</strain>
    </source>
</reference>
<evidence type="ECO:0000313" key="11">
    <source>
        <dbReference type="Proteomes" id="UP000001798"/>
    </source>
</evidence>
<feature type="transmembrane region" description="Helical" evidence="9">
    <location>
        <begin position="319"/>
        <end position="339"/>
    </location>
</feature>
<reference evidence="10 11" key="2">
    <citation type="journal article" date="2012" name="Eukaryot. Cell">
        <title>Genome update of Botrytis cinerea strains B05.10 and T4.</title>
        <authorList>
            <person name="Staats M."/>
            <person name="van Kan J.A."/>
        </authorList>
    </citation>
    <scope>NUCLEOTIDE SEQUENCE [LARGE SCALE GENOMIC DNA]</scope>
    <source>
        <strain evidence="10 11">B05.10</strain>
    </source>
</reference>
<dbReference type="OrthoDB" id="3222at2759"/>
<feature type="compositionally biased region" description="Basic and acidic residues" evidence="8">
    <location>
        <begin position="88"/>
        <end position="98"/>
    </location>
</feature>
<feature type="transmembrane region" description="Helical" evidence="9">
    <location>
        <begin position="490"/>
        <end position="508"/>
    </location>
</feature>
<dbReference type="InterPro" id="IPR000425">
    <property type="entry name" value="MIP"/>
</dbReference>
<feature type="compositionally biased region" description="Basic and acidic residues" evidence="8">
    <location>
        <begin position="173"/>
        <end position="190"/>
    </location>
</feature>
<evidence type="ECO:0000256" key="9">
    <source>
        <dbReference type="SAM" id="Phobius"/>
    </source>
</evidence>
<feature type="transmembrane region" description="Helical" evidence="9">
    <location>
        <begin position="542"/>
        <end position="570"/>
    </location>
</feature>
<comment type="similarity">
    <text evidence="2">Belongs to the MIP/aquaporin (TC 1.A.8) family.</text>
</comment>
<dbReference type="PANTHER" id="PTHR43829:SF24">
    <property type="entry name" value="MIP AQUAPORIN (EUROFUNG)"/>
    <property type="match status" value="1"/>
</dbReference>
<dbReference type="Pfam" id="PF00230">
    <property type="entry name" value="MIP"/>
    <property type="match status" value="1"/>
</dbReference>
<dbReference type="InterPro" id="IPR023271">
    <property type="entry name" value="Aquaporin-like"/>
</dbReference>
<dbReference type="SUPFAM" id="SSF81338">
    <property type="entry name" value="Aquaporin-like"/>
    <property type="match status" value="1"/>
</dbReference>
<accession>A0A384JKA1</accession>
<evidence type="ECO:0000256" key="2">
    <source>
        <dbReference type="ARBA" id="ARBA00006175"/>
    </source>
</evidence>
<evidence type="ECO:0000256" key="1">
    <source>
        <dbReference type="ARBA" id="ARBA00004141"/>
    </source>
</evidence>
<reference evidence="10 11" key="3">
    <citation type="journal article" date="2017" name="Mol. Plant Pathol.">
        <title>A gapless genome sequence of the fungus Botrytis cinerea.</title>
        <authorList>
            <person name="Van Kan J.A."/>
            <person name="Stassen J.H."/>
            <person name="Mosbach A."/>
            <person name="Van Der Lee T.A."/>
            <person name="Faino L."/>
            <person name="Farmer A.D."/>
            <person name="Papasotiriou D.G."/>
            <person name="Zhou S."/>
            <person name="Seidl M.F."/>
            <person name="Cottam E."/>
            <person name="Edel D."/>
            <person name="Hahn M."/>
            <person name="Schwartz D.C."/>
            <person name="Dietrich R.A."/>
            <person name="Widdison S."/>
            <person name="Scalliet G."/>
        </authorList>
    </citation>
    <scope>NUCLEOTIDE SEQUENCE [LARGE SCALE GENOMIC DNA]</scope>
    <source>
        <strain evidence="10 11">B05.10</strain>
    </source>
</reference>
<dbReference type="PRINTS" id="PR02019">
    <property type="entry name" value="AQUAPORIN7"/>
</dbReference>
<evidence type="ECO:0000256" key="8">
    <source>
        <dbReference type="SAM" id="MobiDB-lite"/>
    </source>
</evidence>
<dbReference type="PRINTS" id="PR00783">
    <property type="entry name" value="MINTRINSICP"/>
</dbReference>
<feature type="compositionally biased region" description="Polar residues" evidence="8">
    <location>
        <begin position="250"/>
        <end position="264"/>
    </location>
</feature>
<dbReference type="FunFam" id="1.20.1080.10:FF:000022">
    <property type="entry name" value="MIP aquaporin"/>
    <property type="match status" value="1"/>
</dbReference>
<feature type="region of interest" description="Disordered" evidence="8">
    <location>
        <begin position="1"/>
        <end position="289"/>
    </location>
</feature>
<keyword evidence="7 9" id="KW-0472">Membrane</keyword>
<dbReference type="VEuPathDB" id="FungiDB:Bcin06g04400"/>
<dbReference type="EMBL" id="CP009810">
    <property type="protein sequence ID" value="ATZ50983.1"/>
    <property type="molecule type" value="Genomic_DNA"/>
</dbReference>
<dbReference type="GO" id="GO:0005886">
    <property type="term" value="C:plasma membrane"/>
    <property type="evidence" value="ECO:0007669"/>
    <property type="project" value="TreeGrafter"/>
</dbReference>
<evidence type="ECO:0008006" key="12">
    <source>
        <dbReference type="Google" id="ProtNLM"/>
    </source>
</evidence>
<keyword evidence="11" id="KW-1185">Reference proteome</keyword>
<dbReference type="InterPro" id="IPR050363">
    <property type="entry name" value="MIP/Aquaporin"/>
</dbReference>
<feature type="transmembrane region" description="Helical" evidence="9">
    <location>
        <begin position="354"/>
        <end position="373"/>
    </location>
</feature>
<organism evidence="10 11">
    <name type="scientific">Botryotinia fuckeliana (strain B05.10)</name>
    <name type="common">Noble rot fungus</name>
    <name type="synonym">Botrytis cinerea</name>
    <dbReference type="NCBI Taxonomy" id="332648"/>
    <lineage>
        <taxon>Eukaryota</taxon>
        <taxon>Fungi</taxon>
        <taxon>Dikarya</taxon>
        <taxon>Ascomycota</taxon>
        <taxon>Pezizomycotina</taxon>
        <taxon>Leotiomycetes</taxon>
        <taxon>Helotiales</taxon>
        <taxon>Sclerotiniaceae</taxon>
        <taxon>Botrytis</taxon>
    </lineage>
</organism>
<feature type="compositionally biased region" description="Basic and acidic residues" evidence="8">
    <location>
        <begin position="1"/>
        <end position="13"/>
    </location>
</feature>
<feature type="transmembrane region" description="Helical" evidence="9">
    <location>
        <begin position="461"/>
        <end position="478"/>
    </location>
</feature>
<keyword evidence="6 9" id="KW-1133">Transmembrane helix</keyword>
<evidence type="ECO:0000256" key="7">
    <source>
        <dbReference type="ARBA" id="ARBA00023136"/>
    </source>
</evidence>
<keyword evidence="3" id="KW-0813">Transport</keyword>
<evidence type="ECO:0000256" key="4">
    <source>
        <dbReference type="ARBA" id="ARBA00022692"/>
    </source>
</evidence>
<keyword evidence="5" id="KW-0677">Repeat</keyword>
<protein>
    <recommendedName>
        <fullName evidence="12">Mip transporter protein</fullName>
    </recommendedName>
</protein>
<feature type="compositionally biased region" description="Basic and acidic residues" evidence="8">
    <location>
        <begin position="214"/>
        <end position="227"/>
    </location>
</feature>
<feature type="compositionally biased region" description="Acidic residues" evidence="8">
    <location>
        <begin position="266"/>
        <end position="275"/>
    </location>
</feature>
<dbReference type="RefSeq" id="XP_024549316.1">
    <property type="nucleotide sequence ID" value="XM_024693530.1"/>
</dbReference>
<dbReference type="GeneID" id="36394261"/>
<dbReference type="GO" id="GO:0015250">
    <property type="term" value="F:water channel activity"/>
    <property type="evidence" value="ECO:0007669"/>
    <property type="project" value="TreeGrafter"/>
</dbReference>
<evidence type="ECO:0000256" key="5">
    <source>
        <dbReference type="ARBA" id="ARBA00022737"/>
    </source>
</evidence>
<dbReference type="Gene3D" id="1.20.1080.10">
    <property type="entry name" value="Glycerol uptake facilitator protein"/>
    <property type="match status" value="1"/>
</dbReference>
<dbReference type="PANTHER" id="PTHR43829">
    <property type="entry name" value="AQUAPORIN OR AQUAGLYCEROPORIN RELATED"/>
    <property type="match status" value="1"/>
</dbReference>
<feature type="compositionally biased region" description="Low complexity" evidence="8">
    <location>
        <begin position="24"/>
        <end position="41"/>
    </location>
</feature>
<sequence length="615" mass="67191">MADHHVEGRETGHDTPAPSARDGSVNTQRTTRTTRSSRNVRPNGQVHTSKRSRIPSSRPHGARQQTNNTPLEDRPQYSLAGNNGGVQREPHYVDREYYDLNPNYQKPKDQPVWGLAKPLPRVVRPGMRRGKQGVVEDKDAENAEPGSSEVIPQLGMIDDQKKGQPKKKPNRLGRNEEDRGYGHQQQERGRRQSYRSHRQDSENFILDHNGTPLAERDNPMDDWRSPQDDGEGDLGRQNTNRLSDVEEHPSGSTLTPHSTTQSADFANDENDDELDLERGDKVEDDEWSLTSEEAEQYIREEKDNHNALAAIRDRFREPLAECLATMIAVLIGIATNLAVQTSADTSGNYQSTNWAWGLGITIGIYIAGGISGAHLNPAVSLMLCISRGFPIRKAFIYILAQVLGGFLAGLIAYGIYKDAIASYNATGGILGNGQVVNLLSGGTGTSFYTQPQSFASPSASFFNEFVATAILACTILALGDDSNAPPGAGMHALIVGLVVTVLTMAFGYTTGACLNPARDFGPRLATAAVGYGSEVFTVSNAWWIYGAWGATITGALIGGLFYDVAIFVGGESPVNYPRKRRKQIAKNAKGKAEKGWWIFKRDVEMGLKGEFGKEG</sequence>
<dbReference type="NCBIfam" id="TIGR00861">
    <property type="entry name" value="MIP"/>
    <property type="match status" value="1"/>
</dbReference>
<dbReference type="Proteomes" id="UP000001798">
    <property type="component" value="Chromosome 6"/>
</dbReference>
<keyword evidence="4 9" id="KW-0812">Transmembrane</keyword>
<evidence type="ECO:0000256" key="3">
    <source>
        <dbReference type="ARBA" id="ARBA00022448"/>
    </source>
</evidence>
<proteinExistence type="inferred from homology"/>
<comment type="subcellular location">
    <subcellularLocation>
        <location evidence="1">Membrane</location>
        <topology evidence="1">Multi-pass membrane protein</topology>
    </subcellularLocation>
</comment>
<dbReference type="KEGG" id="bfu:BCIN_06g04400"/>
<feature type="transmembrane region" description="Helical" evidence="9">
    <location>
        <begin position="394"/>
        <end position="416"/>
    </location>
</feature>
<dbReference type="CDD" id="cd00333">
    <property type="entry name" value="MIP"/>
    <property type="match status" value="1"/>
</dbReference>